<feature type="signal peptide" evidence="1">
    <location>
        <begin position="1"/>
        <end position="25"/>
    </location>
</feature>
<comment type="caution">
    <text evidence="3">The sequence shown here is derived from an EMBL/GenBank/DDBJ whole genome shotgun (WGS) entry which is preliminary data.</text>
</comment>
<sequence precursor="true">MKCFSFTCRALVATVTLVASKSAMAALVVVGALQTEQGDSADWDPPNSSLVMTDNGGGLHSVTANNLGDGTLYEFKVLDDEGSAPANWGDPEVVNVNTMAYGDADGSVDISVNTSLTNGNGGAVTWVNSDGIPLQVVGNFMVAAGGAGDWNPSDPSFAMTSQGSGYYTFDAIISTPGSYEFKATDGTGWDRQVGTDGFGTNASSFLFATTMADEAITMFIDVAAGQVGVVSVPEPTSVAIFSLIFSGLAIARPTRV</sequence>
<feature type="domain" description="Amylopullulanase X25" evidence="2">
    <location>
        <begin position="135"/>
        <end position="202"/>
    </location>
</feature>
<proteinExistence type="predicted"/>
<feature type="domain" description="Amylopullulanase X25" evidence="2">
    <location>
        <begin position="28"/>
        <end position="80"/>
    </location>
</feature>
<organism evidence="3 4">
    <name type="scientific">Botrimarina colliarenosi</name>
    <dbReference type="NCBI Taxonomy" id="2528001"/>
    <lineage>
        <taxon>Bacteria</taxon>
        <taxon>Pseudomonadati</taxon>
        <taxon>Planctomycetota</taxon>
        <taxon>Planctomycetia</taxon>
        <taxon>Pirellulales</taxon>
        <taxon>Lacipirellulaceae</taxon>
        <taxon>Botrimarina</taxon>
    </lineage>
</organism>
<dbReference type="EMBL" id="SJPR01000002">
    <property type="protein sequence ID" value="TWT97756.1"/>
    <property type="molecule type" value="Genomic_DNA"/>
</dbReference>
<evidence type="ECO:0000313" key="3">
    <source>
        <dbReference type="EMBL" id="TWT97756.1"/>
    </source>
</evidence>
<dbReference type="RefSeq" id="WP_146444663.1">
    <property type="nucleotide sequence ID" value="NZ_SJPR01000002.1"/>
</dbReference>
<name>A0A5C6AEB0_9BACT</name>
<protein>
    <recommendedName>
        <fullName evidence="2">Amylopullulanase X25 domain-containing protein</fullName>
    </recommendedName>
</protein>
<evidence type="ECO:0000313" key="4">
    <source>
        <dbReference type="Proteomes" id="UP000317421"/>
    </source>
</evidence>
<keyword evidence="4" id="KW-1185">Reference proteome</keyword>
<dbReference type="OrthoDB" id="975117at2"/>
<gene>
    <name evidence="3" type="ORF">Pla108_19080</name>
</gene>
<dbReference type="InterPro" id="IPR054409">
    <property type="entry name" value="X25_BaPul-like"/>
</dbReference>
<dbReference type="Gene3D" id="2.60.40.10">
    <property type="entry name" value="Immunoglobulins"/>
    <property type="match status" value="2"/>
</dbReference>
<reference evidence="3 4" key="1">
    <citation type="submission" date="2019-02" db="EMBL/GenBank/DDBJ databases">
        <title>Deep-cultivation of Planctomycetes and their phenomic and genomic characterization uncovers novel biology.</title>
        <authorList>
            <person name="Wiegand S."/>
            <person name="Jogler M."/>
            <person name="Boedeker C."/>
            <person name="Pinto D."/>
            <person name="Vollmers J."/>
            <person name="Rivas-Marin E."/>
            <person name="Kohn T."/>
            <person name="Peeters S.H."/>
            <person name="Heuer A."/>
            <person name="Rast P."/>
            <person name="Oberbeckmann S."/>
            <person name="Bunk B."/>
            <person name="Jeske O."/>
            <person name="Meyerdierks A."/>
            <person name="Storesund J.E."/>
            <person name="Kallscheuer N."/>
            <person name="Luecker S."/>
            <person name="Lage O.M."/>
            <person name="Pohl T."/>
            <person name="Merkel B.J."/>
            <person name="Hornburger P."/>
            <person name="Mueller R.-W."/>
            <person name="Bruemmer F."/>
            <person name="Labrenz M."/>
            <person name="Spormann A.M."/>
            <person name="Op Den Camp H."/>
            <person name="Overmann J."/>
            <person name="Amann R."/>
            <person name="Jetten M.S.M."/>
            <person name="Mascher T."/>
            <person name="Medema M.H."/>
            <person name="Devos D.P."/>
            <person name="Kaster A.-K."/>
            <person name="Ovreas L."/>
            <person name="Rohde M."/>
            <person name="Galperin M.Y."/>
            <person name="Jogler C."/>
        </authorList>
    </citation>
    <scope>NUCLEOTIDE SEQUENCE [LARGE SCALE GENOMIC DNA]</scope>
    <source>
        <strain evidence="3 4">Pla108</strain>
    </source>
</reference>
<dbReference type="Pfam" id="PF22058">
    <property type="entry name" value="X25_BaPul_like"/>
    <property type="match status" value="2"/>
</dbReference>
<evidence type="ECO:0000256" key="1">
    <source>
        <dbReference type="SAM" id="SignalP"/>
    </source>
</evidence>
<dbReference type="InterPro" id="IPR013783">
    <property type="entry name" value="Ig-like_fold"/>
</dbReference>
<accession>A0A5C6AEB0</accession>
<feature type="chain" id="PRO_5023030135" description="Amylopullulanase X25 domain-containing protein" evidence="1">
    <location>
        <begin position="26"/>
        <end position="256"/>
    </location>
</feature>
<keyword evidence="1" id="KW-0732">Signal</keyword>
<dbReference type="Proteomes" id="UP000317421">
    <property type="component" value="Unassembled WGS sequence"/>
</dbReference>
<evidence type="ECO:0000259" key="2">
    <source>
        <dbReference type="Pfam" id="PF22058"/>
    </source>
</evidence>
<dbReference type="AlphaFoldDB" id="A0A5C6AEB0"/>